<dbReference type="Gene3D" id="3.80.10.10">
    <property type="entry name" value="Ribonuclease Inhibitor"/>
    <property type="match status" value="3"/>
</dbReference>
<dbReference type="InterPro" id="IPR051716">
    <property type="entry name" value="Plant_RL_S/T_kinase"/>
</dbReference>
<dbReference type="PANTHER" id="PTHR48053:SF126">
    <property type="entry name" value="MDIS1-INTERACTING RECEPTOR LIKE KINASE 2-LIKE ISOFORM X1"/>
    <property type="match status" value="1"/>
</dbReference>
<dbReference type="GO" id="GO:0016020">
    <property type="term" value="C:membrane"/>
    <property type="evidence" value="ECO:0007669"/>
    <property type="project" value="UniProtKB-SubCell"/>
</dbReference>
<proteinExistence type="predicted"/>
<dbReference type="InterPro" id="IPR032675">
    <property type="entry name" value="LRR_dom_sf"/>
</dbReference>
<dbReference type="EMBL" id="SDMP01000002">
    <property type="protein sequence ID" value="RYR72066.1"/>
    <property type="molecule type" value="Genomic_DNA"/>
</dbReference>
<evidence type="ECO:0000313" key="5">
    <source>
        <dbReference type="Proteomes" id="UP000289738"/>
    </source>
</evidence>
<sequence length="343" mass="39337">MLSFLQNLINLRILYIFHNMLSRVILSKLFQSTNLTSLHLSNNQLDGNIPLEIGMLDSLCNVNLSNNKLEGLIPFSMLKRGTSVFHYVIFPPNASSSFNNSERHALIQSEIDGYALYINPYNESKLLRLENLNLTSFSNLVHLNLYEMGLMGSIHKEIGTLAKLSYLNLFYNNFYNKLPLTFSNLTQLVILDVALNSLSVILPTFDKLENLNFFALILNQTKGFIPTDLENLAHFESLYLFQFNLLNEFDFSHVGVYSSNLNMLEKLYLKNNSFTSTISSALSQLKNLRYLIFNSNQIEGFILLQIENLNQLILLSLLNNLVQFYYLGTIKEFDISQSYVKSN</sequence>
<comment type="subcellular location">
    <subcellularLocation>
        <location evidence="1">Membrane</location>
        <topology evidence="1">Single-pass type I membrane protein</topology>
    </subcellularLocation>
</comment>
<keyword evidence="3" id="KW-0675">Receptor</keyword>
<dbReference type="SUPFAM" id="SSF52047">
    <property type="entry name" value="RNI-like"/>
    <property type="match status" value="1"/>
</dbReference>
<keyword evidence="5" id="KW-1185">Reference proteome</keyword>
<evidence type="ECO:0000256" key="3">
    <source>
        <dbReference type="ARBA" id="ARBA00023170"/>
    </source>
</evidence>
<reference evidence="4 5" key="1">
    <citation type="submission" date="2019-01" db="EMBL/GenBank/DDBJ databases">
        <title>Sequencing of cultivated peanut Arachis hypogaea provides insights into genome evolution and oil improvement.</title>
        <authorList>
            <person name="Chen X."/>
        </authorList>
    </citation>
    <scope>NUCLEOTIDE SEQUENCE [LARGE SCALE GENOMIC DNA]</scope>
    <source>
        <strain evidence="5">cv. Fuhuasheng</strain>
        <tissue evidence="4">Leaves</tissue>
    </source>
</reference>
<dbReference type="PANTHER" id="PTHR48053">
    <property type="entry name" value="LEUCINE RICH REPEAT FAMILY PROTEIN, EXPRESSED"/>
    <property type="match status" value="1"/>
</dbReference>
<keyword evidence="2" id="KW-0732">Signal</keyword>
<dbReference type="Pfam" id="PF00560">
    <property type="entry name" value="LRR_1"/>
    <property type="match status" value="2"/>
</dbReference>
<evidence type="ECO:0000256" key="2">
    <source>
        <dbReference type="ARBA" id="ARBA00022729"/>
    </source>
</evidence>
<evidence type="ECO:0000313" key="4">
    <source>
        <dbReference type="EMBL" id="RYR72066.1"/>
    </source>
</evidence>
<dbReference type="AlphaFoldDB" id="A0A445E973"/>
<evidence type="ECO:0000256" key="1">
    <source>
        <dbReference type="ARBA" id="ARBA00004479"/>
    </source>
</evidence>
<gene>
    <name evidence="4" type="ORF">Ahy_A02g006252</name>
</gene>
<dbReference type="STRING" id="3818.A0A445E973"/>
<dbReference type="Proteomes" id="UP000289738">
    <property type="component" value="Chromosome A02"/>
</dbReference>
<name>A0A445E973_ARAHY</name>
<dbReference type="InterPro" id="IPR001611">
    <property type="entry name" value="Leu-rich_rpt"/>
</dbReference>
<protein>
    <recommendedName>
        <fullName evidence="6">LRR receptor-like serine/threonine-protein kinase</fullName>
    </recommendedName>
</protein>
<comment type="caution">
    <text evidence="4">The sequence shown here is derived from an EMBL/GenBank/DDBJ whole genome shotgun (WGS) entry which is preliminary data.</text>
</comment>
<evidence type="ECO:0008006" key="6">
    <source>
        <dbReference type="Google" id="ProtNLM"/>
    </source>
</evidence>
<accession>A0A445E973</accession>
<organism evidence="4 5">
    <name type="scientific">Arachis hypogaea</name>
    <name type="common">Peanut</name>
    <dbReference type="NCBI Taxonomy" id="3818"/>
    <lineage>
        <taxon>Eukaryota</taxon>
        <taxon>Viridiplantae</taxon>
        <taxon>Streptophyta</taxon>
        <taxon>Embryophyta</taxon>
        <taxon>Tracheophyta</taxon>
        <taxon>Spermatophyta</taxon>
        <taxon>Magnoliopsida</taxon>
        <taxon>eudicotyledons</taxon>
        <taxon>Gunneridae</taxon>
        <taxon>Pentapetalae</taxon>
        <taxon>rosids</taxon>
        <taxon>fabids</taxon>
        <taxon>Fabales</taxon>
        <taxon>Fabaceae</taxon>
        <taxon>Papilionoideae</taxon>
        <taxon>50 kb inversion clade</taxon>
        <taxon>dalbergioids sensu lato</taxon>
        <taxon>Dalbergieae</taxon>
        <taxon>Pterocarpus clade</taxon>
        <taxon>Arachis</taxon>
    </lineage>
</organism>